<evidence type="ECO:0000313" key="4">
    <source>
        <dbReference type="EMBL" id="TXN29224.1"/>
    </source>
</evidence>
<dbReference type="InterPro" id="IPR003775">
    <property type="entry name" value="Flagellar_assembly_factor_FliW"/>
</dbReference>
<gene>
    <name evidence="4" type="ORF">FVP33_13660</name>
</gene>
<accession>A0A5C8UPF8</accession>
<keyword evidence="3" id="KW-0810">Translation regulation</keyword>
<dbReference type="GO" id="GO:0006417">
    <property type="term" value="P:regulation of translation"/>
    <property type="evidence" value="ECO:0007669"/>
    <property type="project" value="UniProtKB-KW"/>
</dbReference>
<keyword evidence="4" id="KW-0966">Cell projection</keyword>
<dbReference type="PANTHER" id="PTHR39190">
    <property type="entry name" value="FLAGELLAR ASSEMBLY FACTOR FLIW"/>
    <property type="match status" value="1"/>
</dbReference>
<keyword evidence="5" id="KW-1185">Reference proteome</keyword>
<organism evidence="4 5">
    <name type="scientific">Lacisediminihabitans profunda</name>
    <dbReference type="NCBI Taxonomy" id="2594790"/>
    <lineage>
        <taxon>Bacteria</taxon>
        <taxon>Bacillati</taxon>
        <taxon>Actinomycetota</taxon>
        <taxon>Actinomycetes</taxon>
        <taxon>Micrococcales</taxon>
        <taxon>Microbacteriaceae</taxon>
        <taxon>Lacisediminihabitans</taxon>
    </lineage>
</organism>
<dbReference type="RefSeq" id="WP_147784244.1">
    <property type="nucleotide sequence ID" value="NZ_VRMG01000009.1"/>
</dbReference>
<evidence type="ECO:0000256" key="2">
    <source>
        <dbReference type="ARBA" id="ARBA00022795"/>
    </source>
</evidence>
<evidence type="ECO:0000256" key="3">
    <source>
        <dbReference type="ARBA" id="ARBA00022845"/>
    </source>
</evidence>
<dbReference type="AlphaFoldDB" id="A0A5C8UPF8"/>
<dbReference type="InterPro" id="IPR024046">
    <property type="entry name" value="Flagellar_assmbl_FliW_dom_sf"/>
</dbReference>
<proteinExistence type="predicted"/>
<keyword evidence="1" id="KW-0963">Cytoplasm</keyword>
<dbReference type="EMBL" id="VRMG01000009">
    <property type="protein sequence ID" value="TXN29224.1"/>
    <property type="molecule type" value="Genomic_DNA"/>
</dbReference>
<sequence length="127" mass="13225">MSAALTFVTPPPGLDPLTDFTLTEIEGATGLYSLRAVHNDGIRLFVLDAAVFLPDYGPMLSDEHCAALGLTAPEDAMVLVVANPGEAGTRLNLMAPIVVNVTSGSSAQVILEDQDWSLQAELATASA</sequence>
<name>A0A5C8UPF8_9MICO</name>
<dbReference type="Gene3D" id="2.30.290.10">
    <property type="entry name" value="BH3618-like"/>
    <property type="match status" value="1"/>
</dbReference>
<dbReference type="PANTHER" id="PTHR39190:SF1">
    <property type="entry name" value="FLAGELLAR ASSEMBLY FACTOR FLIW"/>
    <property type="match status" value="1"/>
</dbReference>
<evidence type="ECO:0000256" key="1">
    <source>
        <dbReference type="ARBA" id="ARBA00022490"/>
    </source>
</evidence>
<reference evidence="4 5" key="1">
    <citation type="submission" date="2019-08" db="EMBL/GenBank/DDBJ databases">
        <title>Bacterial whole genome sequence for Glaciihabitans sp. CHu50b-6-2.</title>
        <authorList>
            <person name="Jin L."/>
        </authorList>
    </citation>
    <scope>NUCLEOTIDE SEQUENCE [LARGE SCALE GENOMIC DNA]</scope>
    <source>
        <strain evidence="4 5">CHu50b-6-2</strain>
    </source>
</reference>
<dbReference type="SUPFAM" id="SSF141457">
    <property type="entry name" value="BH3618-like"/>
    <property type="match status" value="1"/>
</dbReference>
<dbReference type="GO" id="GO:0044780">
    <property type="term" value="P:bacterial-type flagellum assembly"/>
    <property type="evidence" value="ECO:0007669"/>
    <property type="project" value="InterPro"/>
</dbReference>
<evidence type="ECO:0000313" key="5">
    <source>
        <dbReference type="Proteomes" id="UP000321379"/>
    </source>
</evidence>
<dbReference type="Pfam" id="PF02623">
    <property type="entry name" value="FliW"/>
    <property type="match status" value="1"/>
</dbReference>
<keyword evidence="4" id="KW-0282">Flagellum</keyword>
<comment type="caution">
    <text evidence="4">The sequence shown here is derived from an EMBL/GenBank/DDBJ whole genome shotgun (WGS) entry which is preliminary data.</text>
</comment>
<keyword evidence="4" id="KW-0969">Cilium</keyword>
<dbReference type="Proteomes" id="UP000321379">
    <property type="component" value="Unassembled WGS sequence"/>
</dbReference>
<protein>
    <submittedName>
        <fullName evidence="4">Flagellar assembly protein FliW</fullName>
    </submittedName>
</protein>
<keyword evidence="2" id="KW-1005">Bacterial flagellum biogenesis</keyword>